<dbReference type="AlphaFoldDB" id="A0A194S6I7"/>
<dbReference type="GeneID" id="28974544"/>
<dbReference type="GO" id="GO:0030170">
    <property type="term" value="F:pyridoxal phosphate binding"/>
    <property type="evidence" value="ECO:0007669"/>
    <property type="project" value="InterPro"/>
</dbReference>
<dbReference type="InterPro" id="IPR015421">
    <property type="entry name" value="PyrdxlP-dep_Trfase_major"/>
</dbReference>
<name>A0A194S6I7_RHOGW</name>
<comment type="similarity">
    <text evidence="2 6">Belongs to the class-III pyridoxal-phosphate-dependent aminotransferase family.</text>
</comment>
<organism evidence="7 8">
    <name type="scientific">Rhodotorula graminis (strain WP1)</name>
    <dbReference type="NCBI Taxonomy" id="578459"/>
    <lineage>
        <taxon>Eukaryota</taxon>
        <taxon>Fungi</taxon>
        <taxon>Dikarya</taxon>
        <taxon>Basidiomycota</taxon>
        <taxon>Pucciniomycotina</taxon>
        <taxon>Microbotryomycetes</taxon>
        <taxon>Sporidiobolales</taxon>
        <taxon>Sporidiobolaceae</taxon>
        <taxon>Rhodotorula</taxon>
    </lineage>
</organism>
<dbReference type="RefSeq" id="XP_018272392.1">
    <property type="nucleotide sequence ID" value="XM_018414096.1"/>
</dbReference>
<dbReference type="GO" id="GO:0009450">
    <property type="term" value="P:gamma-aminobutyric acid catabolic process"/>
    <property type="evidence" value="ECO:0007669"/>
    <property type="project" value="TreeGrafter"/>
</dbReference>
<keyword evidence="3" id="KW-0032">Aminotransferase</keyword>
<dbReference type="PROSITE" id="PS00600">
    <property type="entry name" value="AA_TRANSFER_CLASS_3"/>
    <property type="match status" value="1"/>
</dbReference>
<dbReference type="STRING" id="578459.A0A194S6I7"/>
<dbReference type="PANTHER" id="PTHR43206:SF1">
    <property type="entry name" value="4-AMINOBUTYRATE AMINOTRANSFERASE, MITOCHONDRIAL"/>
    <property type="match status" value="1"/>
</dbReference>
<dbReference type="PIRSF" id="PIRSF000521">
    <property type="entry name" value="Transaminase_4ab_Lys_Orn"/>
    <property type="match status" value="1"/>
</dbReference>
<dbReference type="GO" id="GO:0005739">
    <property type="term" value="C:mitochondrion"/>
    <property type="evidence" value="ECO:0007669"/>
    <property type="project" value="TreeGrafter"/>
</dbReference>
<dbReference type="Gene3D" id="3.40.640.10">
    <property type="entry name" value="Type I PLP-dependent aspartate aminotransferase-like (Major domain)"/>
    <property type="match status" value="2"/>
</dbReference>
<dbReference type="InterPro" id="IPR015422">
    <property type="entry name" value="PyrdxlP-dep_Trfase_small"/>
</dbReference>
<dbReference type="PANTHER" id="PTHR43206">
    <property type="entry name" value="AMINOTRANSFERASE"/>
    <property type="match status" value="1"/>
</dbReference>
<comment type="cofactor">
    <cofactor evidence="1">
        <name>pyridoxal 5'-phosphate</name>
        <dbReference type="ChEBI" id="CHEBI:597326"/>
    </cofactor>
</comment>
<dbReference type="Pfam" id="PF00202">
    <property type="entry name" value="Aminotran_3"/>
    <property type="match status" value="1"/>
</dbReference>
<dbReference type="Gene3D" id="3.90.1150.10">
    <property type="entry name" value="Aspartate Aminotransferase, domain 1"/>
    <property type="match status" value="2"/>
</dbReference>
<evidence type="ECO:0000256" key="1">
    <source>
        <dbReference type="ARBA" id="ARBA00001933"/>
    </source>
</evidence>
<evidence type="ECO:0000256" key="3">
    <source>
        <dbReference type="ARBA" id="ARBA00022576"/>
    </source>
</evidence>
<dbReference type="InterPro" id="IPR049704">
    <property type="entry name" value="Aminotrans_3_PPA_site"/>
</dbReference>
<evidence type="ECO:0008006" key="9">
    <source>
        <dbReference type="Google" id="ProtNLM"/>
    </source>
</evidence>
<dbReference type="OrthoDB" id="10260828at2759"/>
<evidence type="ECO:0000256" key="5">
    <source>
        <dbReference type="ARBA" id="ARBA00022898"/>
    </source>
</evidence>
<sequence>MLGPTRRTACAAASAPAHCRALATEHSPPTRFSSATVFHNEPASPKILSDSVPGPVSRKASQVIGQFQDPRAHVLVADYAKSNGNYLVDVDGNQHLDVFAQIASIAIGYNHPTLIELAKTDEFAIASMNRPALGSFPGADWAETIQKGLLTVAPKGVPHLFTQMDGSGANEGALKAAFMAYRARERKEAGIDDFSAEEASLSSSSFASLTPSSPSQHNNVLTRLSSSTQMASCMNNASPGSPELVAMSFKSGFHGRLFGSLSLTRSKAIHKLDIPAFDWPAVSWPSIKYPLDEYASENAEAEARTIARVEETIVEWAKKGKKVAALIVEPEHGVYLIVDEVQTGVGATGSFWAHEKWQLDHPPDFVTFSKKMQAAGYYHAESTRPSLPYRNYNTWMGSPAIAMQAREIISFIKSHGLVQHTAVIGDELFSHLGALSRRFPGMINNLRGKDHGTFIAWDAESPQARDKFVAAMRHEGVVMGGCGERAIRLRPMLIFGDKQVEVLLEKMESVLKSLEGK</sequence>
<proteinExistence type="inferred from homology"/>
<dbReference type="Proteomes" id="UP000053890">
    <property type="component" value="Unassembled WGS sequence"/>
</dbReference>
<protein>
    <recommendedName>
        <fullName evidence="9">4-aminobutyrate--2-oxoglutarate transaminase</fullName>
    </recommendedName>
</protein>
<keyword evidence="8" id="KW-1185">Reference proteome</keyword>
<dbReference type="SUPFAM" id="SSF53383">
    <property type="entry name" value="PLP-dependent transferases"/>
    <property type="match status" value="1"/>
</dbReference>
<keyword evidence="5 6" id="KW-0663">Pyridoxal phosphate</keyword>
<evidence type="ECO:0000256" key="2">
    <source>
        <dbReference type="ARBA" id="ARBA00008954"/>
    </source>
</evidence>
<evidence type="ECO:0000313" key="8">
    <source>
        <dbReference type="Proteomes" id="UP000053890"/>
    </source>
</evidence>
<gene>
    <name evidence="7" type="ORF">RHOBADRAFT_42673</name>
</gene>
<reference evidence="7 8" key="1">
    <citation type="journal article" date="2015" name="Front. Microbiol.">
        <title>Genome sequence of the plant growth promoting endophytic yeast Rhodotorula graminis WP1.</title>
        <authorList>
            <person name="Firrincieli A."/>
            <person name="Otillar R."/>
            <person name="Salamov A."/>
            <person name="Schmutz J."/>
            <person name="Khan Z."/>
            <person name="Redman R.S."/>
            <person name="Fleck N.D."/>
            <person name="Lindquist E."/>
            <person name="Grigoriev I.V."/>
            <person name="Doty S.L."/>
        </authorList>
    </citation>
    <scope>NUCLEOTIDE SEQUENCE [LARGE SCALE GENOMIC DNA]</scope>
    <source>
        <strain evidence="7 8">WP1</strain>
    </source>
</reference>
<keyword evidence="4" id="KW-0808">Transferase</keyword>
<dbReference type="GO" id="GO:0008483">
    <property type="term" value="F:transaminase activity"/>
    <property type="evidence" value="ECO:0007669"/>
    <property type="project" value="UniProtKB-KW"/>
</dbReference>
<dbReference type="InterPro" id="IPR015424">
    <property type="entry name" value="PyrdxlP-dep_Trfase"/>
</dbReference>
<dbReference type="OMA" id="GLMCAFD"/>
<evidence type="ECO:0000313" key="7">
    <source>
        <dbReference type="EMBL" id="KPV76343.1"/>
    </source>
</evidence>
<accession>A0A194S6I7</accession>
<evidence type="ECO:0000256" key="4">
    <source>
        <dbReference type="ARBA" id="ARBA00022679"/>
    </source>
</evidence>
<dbReference type="EMBL" id="KQ474076">
    <property type="protein sequence ID" value="KPV76343.1"/>
    <property type="molecule type" value="Genomic_DNA"/>
</dbReference>
<evidence type="ECO:0000256" key="6">
    <source>
        <dbReference type="RuleBase" id="RU003560"/>
    </source>
</evidence>
<dbReference type="InterPro" id="IPR005814">
    <property type="entry name" value="Aminotrans_3"/>
</dbReference>